<reference evidence="7" key="1">
    <citation type="submission" date="2014-07" db="EMBL/GenBank/DDBJ databases">
        <title>Draft genome sequence of the yeast Pseudozyma antarctica JCM 10317 known as a producer of lipase B which used in a wide range of industrial applications.</title>
        <authorList>
            <person name="Morita T."/>
            <person name="Saika A."/>
            <person name="Koike H."/>
        </authorList>
    </citation>
    <scope>NUCLEOTIDE SEQUENCE</scope>
    <source>
        <strain evidence="7">JCM 10317</strain>
    </source>
</reference>
<evidence type="ECO:0000259" key="6">
    <source>
        <dbReference type="Pfam" id="PF09444"/>
    </source>
</evidence>
<feature type="region of interest" description="Disordered" evidence="4">
    <location>
        <begin position="1287"/>
        <end position="1548"/>
    </location>
</feature>
<feature type="compositionally biased region" description="Low complexity" evidence="4">
    <location>
        <begin position="1359"/>
        <end position="1373"/>
    </location>
</feature>
<dbReference type="GeneID" id="26306797"/>
<dbReference type="GO" id="GO:0007095">
    <property type="term" value="P:mitotic G2 DNA damage checkpoint signaling"/>
    <property type="evidence" value="ECO:0007669"/>
    <property type="project" value="TreeGrafter"/>
</dbReference>
<feature type="compositionally biased region" description="Low complexity" evidence="4">
    <location>
        <begin position="1"/>
        <end position="31"/>
    </location>
</feature>
<comment type="subcellular location">
    <subcellularLocation>
        <location evidence="1">Nucleus</location>
    </subcellularLocation>
</comment>
<dbReference type="PANTHER" id="PTHR14396">
    <property type="entry name" value="CLASPIN"/>
    <property type="match status" value="1"/>
</dbReference>
<feature type="compositionally biased region" description="Acidic residues" evidence="4">
    <location>
        <begin position="1474"/>
        <end position="1484"/>
    </location>
</feature>
<keyword evidence="3" id="KW-0539">Nucleus</keyword>
<feature type="compositionally biased region" description="Low complexity" evidence="4">
    <location>
        <begin position="201"/>
        <end position="215"/>
    </location>
</feature>
<evidence type="ECO:0000256" key="1">
    <source>
        <dbReference type="ARBA" id="ARBA00004123"/>
    </source>
</evidence>
<keyword evidence="5" id="KW-0472">Membrane</keyword>
<keyword evidence="2" id="KW-0597">Phosphoprotein</keyword>
<evidence type="ECO:0000256" key="5">
    <source>
        <dbReference type="SAM" id="Phobius"/>
    </source>
</evidence>
<feature type="compositionally biased region" description="Pro residues" evidence="4">
    <location>
        <begin position="457"/>
        <end position="467"/>
    </location>
</feature>
<evidence type="ECO:0000256" key="2">
    <source>
        <dbReference type="ARBA" id="ARBA00022553"/>
    </source>
</evidence>
<feature type="region of interest" description="Disordered" evidence="4">
    <location>
        <begin position="2036"/>
        <end position="2056"/>
    </location>
</feature>
<feature type="compositionally biased region" description="Polar residues" evidence="4">
    <location>
        <begin position="682"/>
        <end position="699"/>
    </location>
</feature>
<protein>
    <recommendedName>
        <fullName evidence="6">DNA replication checkpoint mediator MRC1 domain-containing protein</fullName>
    </recommendedName>
</protein>
<feature type="region of interest" description="Disordered" evidence="4">
    <location>
        <begin position="112"/>
        <end position="139"/>
    </location>
</feature>
<feature type="compositionally biased region" description="Polar residues" evidence="4">
    <location>
        <begin position="1137"/>
        <end position="1151"/>
    </location>
</feature>
<evidence type="ECO:0000256" key="3">
    <source>
        <dbReference type="ARBA" id="ARBA00023242"/>
    </source>
</evidence>
<feature type="region of interest" description="Disordered" evidence="4">
    <location>
        <begin position="828"/>
        <end position="858"/>
    </location>
</feature>
<gene>
    <name evidence="7" type="ORF">PAN0_021c5982</name>
</gene>
<feature type="compositionally biased region" description="Low complexity" evidence="4">
    <location>
        <begin position="342"/>
        <end position="351"/>
    </location>
</feature>
<evidence type="ECO:0000256" key="4">
    <source>
        <dbReference type="SAM" id="MobiDB-lite"/>
    </source>
</evidence>
<feature type="compositionally biased region" description="Acidic residues" evidence="4">
    <location>
        <begin position="1509"/>
        <end position="1528"/>
    </location>
</feature>
<feature type="compositionally biased region" description="Basic and acidic residues" evidence="4">
    <location>
        <begin position="1161"/>
        <end position="1171"/>
    </location>
</feature>
<feature type="compositionally biased region" description="Basic and acidic residues" evidence="4">
    <location>
        <begin position="397"/>
        <end position="419"/>
    </location>
</feature>
<dbReference type="Pfam" id="PF09444">
    <property type="entry name" value="MRC1"/>
    <property type="match status" value="1"/>
</dbReference>
<feature type="region of interest" description="Disordered" evidence="4">
    <location>
        <begin position="1652"/>
        <end position="1808"/>
    </location>
</feature>
<accession>A0A081CM57</accession>
<feature type="compositionally biased region" description="Basic and acidic residues" evidence="4">
    <location>
        <begin position="438"/>
        <end position="449"/>
    </location>
</feature>
<dbReference type="EMBL" id="DF830088">
    <property type="protein sequence ID" value="GAK67753.1"/>
    <property type="molecule type" value="Genomic_DNA"/>
</dbReference>
<feature type="compositionally biased region" description="Polar residues" evidence="4">
    <location>
        <begin position="85"/>
        <end position="95"/>
    </location>
</feature>
<feature type="compositionally biased region" description="Low complexity" evidence="4">
    <location>
        <begin position="278"/>
        <end position="287"/>
    </location>
</feature>
<feature type="region of interest" description="Disordered" evidence="4">
    <location>
        <begin position="329"/>
        <end position="566"/>
    </location>
</feature>
<feature type="domain" description="DNA replication checkpoint mediator MRC1" evidence="6">
    <location>
        <begin position="1465"/>
        <end position="1638"/>
    </location>
</feature>
<feature type="region of interest" description="Disordered" evidence="4">
    <location>
        <begin position="605"/>
        <end position="711"/>
    </location>
</feature>
<keyword evidence="5" id="KW-0812">Transmembrane</keyword>
<feature type="compositionally biased region" description="Low complexity" evidence="4">
    <location>
        <begin position="60"/>
        <end position="72"/>
    </location>
</feature>
<feature type="compositionally biased region" description="Basic and acidic residues" evidence="4">
    <location>
        <begin position="1722"/>
        <end position="1732"/>
    </location>
</feature>
<evidence type="ECO:0000313" key="8">
    <source>
        <dbReference type="Proteomes" id="UP000053758"/>
    </source>
</evidence>
<feature type="region of interest" description="Disordered" evidence="4">
    <location>
        <begin position="1911"/>
        <end position="1933"/>
    </location>
</feature>
<feature type="compositionally biased region" description="Polar residues" evidence="4">
    <location>
        <begin position="475"/>
        <end position="486"/>
    </location>
</feature>
<feature type="compositionally biased region" description="Basic and acidic residues" evidence="4">
    <location>
        <begin position="831"/>
        <end position="847"/>
    </location>
</feature>
<sequence length="2086" mass="224048">MQSLSSSASTLSSLDPSSSSSSAVPSIEAASHPGARANVTYSRKPLADAQTDLVQSNLDSATSSSQPASPSPMLFDSPMRHYTTAAPSHQASGSPRDNAVCVPNTAVVSPATTAHADSSAVKHATSSLHRQHHSQDSLRTTFQIGRAKAIYDSDSGDDDDELLNAHPTNLPSHDAQDDDAIIARIRAQAAPDVSSDPFTGSLSSLPLSSLPPSSSRASDQLDPATDDTYDPLPLPRRHGAKVSAMRGKQGAPNRATFSSSSDQDDDDEDALRPRTFNLASSAALESAPPHHPQPSPPLSRRQRIEALAAKARHALGDVDVDPHAQPDALVPAFVAHSKHSSDQASRSRSPSLDIQDSDADIAPRSSASAKFAEPSLLAHDAAPTAPSHVPPKIKPLSHKELDSMHKQTARLARENRVRIDASQPKKTIGLGQLFSKITGKETPHSDDSHATSTSTPTEPPRPHPPPASSGHASSQIPSGQSKSLHNSDPIESDPIRERSSPHSNHASSPLVPLSRKHDHRRHIDPSLHTPSVSSGLAPRSELASSSQPPTAITDVQDDDDDDDAADLPDLASLIETARIHKQTKELTARYQQGVQQIKLRLLENARQPSSSQPTSQHFDVAHGSVPSHTSDDGDDDQNLVVYRPGSVLAQKHNLPTTPPGKKRHADRMYRELGIFSGKKPPRSSSYRGTNDNGSPNAASTPPHLLQDDDDECMPTDIQLRNASKALFPASDQATPNLPTTQLHVAAAQLHQSDSAMPASQPHGGPRVAPSKLSQLDLNSTLMRQMQTQTLKVRIQRDPNDAAAKLKLAALADASQRSTVPDIQAMLHHLHRPSDPKSRHGREAQYADHDEDDPDCIMPSARDVESVVGSVIGSDIGSDMGSDVDMGSASEVEADDFDDDFVPLGGVLEDQDDDPYAQHADAGKDDLDVPPHDPLDDSEEEHDSDKENAPLPASQQSHRSQASPDPAYSLLPSRAVMDEDEDELPGPRINARRGRRSALADDDAEGQADQNSLQPGPFEAIHGEDVAAEATLSSEQARIPLADISSQVIDLSMALSRSNTTSPVVQHAQLPTTTEAEERDSLIFPPTAGDNMDESFRTDDIPSQAADLGRFFESTMPSSTAIKYNPLALQAPRKSFWDETQTQTQSQNQGASHSPAAAGRPHANEVARELTREPSANSALGAFFNATQDEELRGESLDIFANAKTARAKAHGLTALSNDGGPSPFGHTQASAEPWKLGTSARDASSMPPPKSTEIDAFAALRKAQMGAAMELLDPTLSALPSFDESQAERDAYAQGQRSRHGAHVSPEKMYMNRDGFFTQTTPSQQPGFWSQYDTQSQSQSQDRAPSKGNRAVNGAAWQRAAPGASARRGSDGSIIGPKLGKTDVLEDQEEQDVPVQLKRLRRGGVHVTEAAREDEGVIDRADARDDADKRGSSSGQPETRPRDAFNVLLGRSLPTEEDDTAIKGRKRKSAFIEGEAEESEDEDLGEQKRGDGGGLKGVFADDNGSDSGKDEDEDDEDDDDVEDLQELVDNERDVDEAQKDEVARARFREDMKARDREDLEIHQKAIQGGYRNRRGRGAGLNGIEGFLDDDADEEELQRRAALGLHMSSSAWKKRKLLDGTQDGMDALAAHDEAQAFVHSYVATHKIEHQSDKYDFLLPQSGDADAEAQESDEDDDQGEARGGRVDEDEDADEDEGEDEQKTELENVDEDAFGPVVTKQPRKIRYDDVRAAVRERRKAKSRTALDDDDDDDDEEQRKHRDGRSGSNGSDSEEDDAGERLASALRSRVRGDGNGSGSAGVEGVADAVAPAPRKPHLGMQYRRAKARATGAAPAQEEAEFMDVDVQPVASAGVGEGDEEASGSLSLMARLLKRPAASARRAALASQTLSMSLDTLEEAEPEWGNEANLVRAPKATAGGASQGSSSATSGGKSALPLGSSVKVARTGSTGAAPMLSSKQEIMRRGGGFVGSSASQSTFQLASIHRKRLGDTIFIMPTFKDIRAKNAQFAASARENAGKPRIRASKENVEADGEEAVEARKQTQRRGRNIVKPAKKDRTPPSALKNNRVALALICFVVIGGVFFELMRLFL</sequence>
<feature type="compositionally biased region" description="Polar residues" evidence="4">
    <location>
        <begin position="952"/>
        <end position="962"/>
    </location>
</feature>
<dbReference type="GO" id="GO:0033314">
    <property type="term" value="P:mitotic DNA replication checkpoint signaling"/>
    <property type="evidence" value="ECO:0007669"/>
    <property type="project" value="TreeGrafter"/>
</dbReference>
<dbReference type="GO" id="GO:0010997">
    <property type="term" value="F:anaphase-promoting complex binding"/>
    <property type="evidence" value="ECO:0007669"/>
    <property type="project" value="TreeGrafter"/>
</dbReference>
<proteinExistence type="predicted"/>
<feature type="region of interest" description="Disordered" evidence="4">
    <location>
        <begin position="893"/>
        <end position="1021"/>
    </location>
</feature>
<feature type="compositionally biased region" description="Basic and acidic residues" evidence="4">
    <location>
        <begin position="1529"/>
        <end position="1548"/>
    </location>
</feature>
<dbReference type="InterPro" id="IPR024146">
    <property type="entry name" value="Claspin"/>
</dbReference>
<feature type="region of interest" description="Disordered" evidence="4">
    <location>
        <begin position="190"/>
        <end position="310"/>
    </location>
</feature>
<feature type="compositionally biased region" description="Basic residues" evidence="4">
    <location>
        <begin position="2037"/>
        <end position="2048"/>
    </location>
</feature>
<dbReference type="RefSeq" id="XP_014653965.1">
    <property type="nucleotide sequence ID" value="XM_014798479.1"/>
</dbReference>
<feature type="compositionally biased region" description="Acidic residues" evidence="4">
    <location>
        <begin position="555"/>
        <end position="566"/>
    </location>
</feature>
<feature type="transmembrane region" description="Helical" evidence="5">
    <location>
        <begin position="2064"/>
        <end position="2085"/>
    </location>
</feature>
<feature type="region of interest" description="Disordered" evidence="4">
    <location>
        <begin position="1"/>
        <end position="100"/>
    </location>
</feature>
<dbReference type="GO" id="GO:0005634">
    <property type="term" value="C:nucleus"/>
    <property type="evidence" value="ECO:0007669"/>
    <property type="project" value="UniProtKB-SubCell"/>
</dbReference>
<feature type="compositionally biased region" description="Polar residues" evidence="4">
    <location>
        <begin position="1317"/>
        <end position="1334"/>
    </location>
</feature>
<feature type="region of interest" description="Disordered" evidence="4">
    <location>
        <begin position="151"/>
        <end position="175"/>
    </location>
</feature>
<feature type="region of interest" description="Disordered" evidence="4">
    <location>
        <begin position="1135"/>
        <end position="1173"/>
    </location>
</feature>
<name>A0A081CM57_PSEA2</name>
<dbReference type="Proteomes" id="UP000053758">
    <property type="component" value="Unassembled WGS sequence"/>
</dbReference>
<feature type="compositionally biased region" description="Acidic residues" evidence="4">
    <location>
        <begin position="1663"/>
        <end position="1676"/>
    </location>
</feature>
<keyword evidence="5" id="KW-1133">Transmembrane helix</keyword>
<evidence type="ECO:0000313" key="7">
    <source>
        <dbReference type="EMBL" id="GAK67753.1"/>
    </source>
</evidence>
<feature type="compositionally biased region" description="Basic and acidic residues" evidence="4">
    <location>
        <begin position="920"/>
        <end position="934"/>
    </location>
</feature>
<feature type="compositionally biased region" description="Basic and acidic residues" evidence="4">
    <location>
        <begin position="1409"/>
        <end position="1431"/>
    </location>
</feature>
<keyword evidence="8" id="KW-1185">Reference proteome</keyword>
<feature type="compositionally biased region" description="Low complexity" evidence="4">
    <location>
        <begin position="1911"/>
        <end position="1930"/>
    </location>
</feature>
<dbReference type="PANTHER" id="PTHR14396:SF10">
    <property type="entry name" value="CLASPIN"/>
    <property type="match status" value="1"/>
</dbReference>
<dbReference type="InterPro" id="IPR018564">
    <property type="entry name" value="Repl_chkpnt_MRC1_dom"/>
</dbReference>
<organism evidence="7">
    <name type="scientific">Pseudozyma antarctica</name>
    <name type="common">Yeast</name>
    <name type="synonym">Candida antarctica</name>
    <dbReference type="NCBI Taxonomy" id="84753"/>
    <lineage>
        <taxon>Eukaryota</taxon>
        <taxon>Fungi</taxon>
        <taxon>Dikarya</taxon>
        <taxon>Basidiomycota</taxon>
        <taxon>Ustilaginomycotina</taxon>
        <taxon>Ustilaginomycetes</taxon>
        <taxon>Ustilaginales</taxon>
        <taxon>Ustilaginaceae</taxon>
        <taxon>Moesziomyces</taxon>
    </lineage>
</organism>
<feature type="compositionally biased region" description="Polar residues" evidence="4">
    <location>
        <begin position="606"/>
        <end position="617"/>
    </location>
</feature>
<dbReference type="HOGENOM" id="CLU_234546_0_0_1"/>
<feature type="compositionally biased region" description="Acidic residues" evidence="4">
    <location>
        <begin position="1685"/>
        <end position="1697"/>
    </location>
</feature>